<accession>A0A164KR28</accession>
<dbReference type="EMBL" id="LWGR01000012">
    <property type="protein sequence ID" value="KZM71646.1"/>
    <property type="molecule type" value="Genomic_DNA"/>
</dbReference>
<evidence type="ECO:0000313" key="4">
    <source>
        <dbReference type="Proteomes" id="UP000076512"/>
    </source>
</evidence>
<evidence type="ECO:0000256" key="1">
    <source>
        <dbReference type="SAM" id="MobiDB-lite"/>
    </source>
</evidence>
<feature type="domain" description="TPR repeat" evidence="2">
    <location>
        <begin position="218"/>
        <end position="482"/>
    </location>
</feature>
<dbReference type="RefSeq" id="WP_067577338.1">
    <property type="nucleotide sequence ID" value="NZ_JABMCZ010000003.1"/>
</dbReference>
<dbReference type="OrthoDB" id="1187707at2"/>
<protein>
    <recommendedName>
        <fullName evidence="2">TPR repeat domain-containing protein</fullName>
    </recommendedName>
</protein>
<feature type="compositionally biased region" description="Basic and acidic residues" evidence="1">
    <location>
        <begin position="189"/>
        <end position="198"/>
    </location>
</feature>
<feature type="region of interest" description="Disordered" evidence="1">
    <location>
        <begin position="176"/>
        <end position="203"/>
    </location>
</feature>
<gene>
    <name evidence="3" type="ORF">AWN90_02675</name>
</gene>
<reference evidence="3 4" key="1">
    <citation type="submission" date="2016-04" db="EMBL/GenBank/DDBJ databases">
        <authorList>
            <person name="Evans L.H."/>
            <person name="Alamgir A."/>
            <person name="Owens N."/>
            <person name="Weber N.D."/>
            <person name="Virtaneva K."/>
            <person name="Barbian K."/>
            <person name="Babar A."/>
            <person name="Rosenke K."/>
        </authorList>
    </citation>
    <scope>NUCLEOTIDE SEQUENCE [LARGE SCALE GENOMIC DNA]</scope>
    <source>
        <strain evidence="3 4">IFM 0406</strain>
    </source>
</reference>
<name>A0A164KR28_9NOCA</name>
<organism evidence="3 4">
    <name type="scientific">Nocardia terpenica</name>
    <dbReference type="NCBI Taxonomy" id="455432"/>
    <lineage>
        <taxon>Bacteria</taxon>
        <taxon>Bacillati</taxon>
        <taxon>Actinomycetota</taxon>
        <taxon>Actinomycetes</taxon>
        <taxon>Mycobacteriales</taxon>
        <taxon>Nocardiaceae</taxon>
        <taxon>Nocardia</taxon>
    </lineage>
</organism>
<dbReference type="AlphaFoldDB" id="A0A164KR28"/>
<sequence length="796" mass="86161">MVAPGSTSLLRSNVEKWRVPALTDLAAALAKANNETFGVNIEQPKKHFADLGTSWQGAAYNAAYDRVGQDHDQARKVWAYVDDLVTAIRNAAADIDSHRTVLLTKVNDARSHGLTVADNWVIPDKDGVPVDTINALQDAINLAFYPFRDAVANTATKISEAAELVRTAGDLFGSDLDVTDAPSQGGRTGAEDGKEAAEAAKNGDPAKLDEVAAHLPTHVLTPEQMQALSEGKDVPTLPAEVQDYYKEFFKNAGKDGVLALQDHLQQEATATPDHPASTVAAAQQRALADGMMTITDEHVGTGIGPNGKLSSPGAYTNLPPDIRQLISGREQEYVGDKSGPGDTVRRMQDRMKLANLLGNADPNMTGGTTFSTELGRQAQSMAQYLDSSGGRPIGFTDEETKSLNDAATKFLNTATRNHEADYQLLTGHGLDGQKIPADLSFGANGNQYRSPGDYDPQKFADTVFRNHTWPDQGKAASNLFEWAGQHTHDPGAQLPGTEGNRAREVVAKLPQLLAPHHGDSLDMGPGNKSLVQSTTDSFNKNPEFANSLSRVITGNLDSFADQGTTLMRHDPNIPVEMQLRDSQRLLFLANQTEEGRQTLETARQSYDNAVAYQLANNQIAPESQVDTIRKLATLDAHITDSRYNALTYQHGNDIAQQNDQALKSYNQTKDISDVAKKIVDAVPVPGGPVGTTVKNIAEDQAYKAIMNGVNPPPTPHLLQFPYADEVQKSGNDEFGTRLQTFLDYSANRPPQQTLNSYYTQYQDNYDSTIDSTLVKNSSDLEQLATGGQQAPKKPGS</sequence>
<dbReference type="STRING" id="455432.AWN90_02675"/>
<keyword evidence="4" id="KW-1185">Reference proteome</keyword>
<evidence type="ECO:0000259" key="2">
    <source>
        <dbReference type="Pfam" id="PF23275"/>
    </source>
</evidence>
<dbReference type="Pfam" id="PF23275">
    <property type="entry name" value="TPR_23"/>
    <property type="match status" value="1"/>
</dbReference>
<dbReference type="InterPro" id="IPR057037">
    <property type="entry name" value="TPR_rep_actino"/>
</dbReference>
<dbReference type="Proteomes" id="UP000076512">
    <property type="component" value="Unassembled WGS sequence"/>
</dbReference>
<evidence type="ECO:0000313" key="3">
    <source>
        <dbReference type="EMBL" id="KZM71646.1"/>
    </source>
</evidence>
<comment type="caution">
    <text evidence="3">The sequence shown here is derived from an EMBL/GenBank/DDBJ whole genome shotgun (WGS) entry which is preliminary data.</text>
</comment>
<proteinExistence type="predicted"/>